<evidence type="ECO:0000313" key="1">
    <source>
        <dbReference type="EMBL" id="WUV47132.1"/>
    </source>
</evidence>
<sequence length="48" mass="5023">MSLPMDMAAESASRLSSETSEIGTTIAVPVAWGWSGIAPLPRQPPILV</sequence>
<accession>A0ABZ1YV25</accession>
<organism evidence="1 2">
    <name type="scientific">Nocardia vinacea</name>
    <dbReference type="NCBI Taxonomy" id="96468"/>
    <lineage>
        <taxon>Bacteria</taxon>
        <taxon>Bacillati</taxon>
        <taxon>Actinomycetota</taxon>
        <taxon>Actinomycetes</taxon>
        <taxon>Mycobacteriales</taxon>
        <taxon>Nocardiaceae</taxon>
        <taxon>Nocardia</taxon>
    </lineage>
</organism>
<dbReference type="Proteomes" id="UP001432062">
    <property type="component" value="Chromosome"/>
</dbReference>
<name>A0ABZ1YV25_9NOCA</name>
<dbReference type="EMBL" id="CP109441">
    <property type="protein sequence ID" value="WUV47132.1"/>
    <property type="molecule type" value="Genomic_DNA"/>
</dbReference>
<evidence type="ECO:0000313" key="2">
    <source>
        <dbReference type="Proteomes" id="UP001432062"/>
    </source>
</evidence>
<reference evidence="1" key="1">
    <citation type="submission" date="2022-10" db="EMBL/GenBank/DDBJ databases">
        <title>The complete genomes of actinobacterial strains from the NBC collection.</title>
        <authorList>
            <person name="Joergensen T.S."/>
            <person name="Alvarez Arevalo M."/>
            <person name="Sterndorff E.B."/>
            <person name="Faurdal D."/>
            <person name="Vuksanovic O."/>
            <person name="Mourched A.-S."/>
            <person name="Charusanti P."/>
            <person name="Shaw S."/>
            <person name="Blin K."/>
            <person name="Weber T."/>
        </authorList>
    </citation>
    <scope>NUCLEOTIDE SEQUENCE</scope>
    <source>
        <strain evidence="1">NBC_01482</strain>
    </source>
</reference>
<gene>
    <name evidence="1" type="ORF">OG563_02445</name>
</gene>
<dbReference type="RefSeq" id="WP_329411196.1">
    <property type="nucleotide sequence ID" value="NZ_CP109441.1"/>
</dbReference>
<protein>
    <submittedName>
        <fullName evidence="1">Uncharacterized protein</fullName>
    </submittedName>
</protein>
<keyword evidence="2" id="KW-1185">Reference proteome</keyword>
<proteinExistence type="predicted"/>